<dbReference type="RefSeq" id="WP_057956386.1">
    <property type="nucleotide sequence ID" value="NZ_KQ556926.1"/>
</dbReference>
<dbReference type="Gene3D" id="1.10.4100.10">
    <property type="entry name" value="2-methylcitrate dehydratase PrpD"/>
    <property type="match status" value="1"/>
</dbReference>
<evidence type="ECO:0000313" key="6">
    <source>
        <dbReference type="Proteomes" id="UP000051634"/>
    </source>
</evidence>
<dbReference type="EMBL" id="LMXI01000434">
    <property type="protein sequence ID" value="KRT57924.1"/>
    <property type="molecule type" value="Genomic_DNA"/>
</dbReference>
<evidence type="ECO:0000313" key="4">
    <source>
        <dbReference type="EMBL" id="KRT57924.1"/>
    </source>
</evidence>
<evidence type="ECO:0000313" key="5">
    <source>
        <dbReference type="Proteomes" id="UP000051276"/>
    </source>
</evidence>
<evidence type="ECO:0000313" key="3">
    <source>
        <dbReference type="EMBL" id="KRT56079.1"/>
    </source>
</evidence>
<dbReference type="Pfam" id="PF03972">
    <property type="entry name" value="MmgE_PrpD_N"/>
    <property type="match status" value="1"/>
</dbReference>
<dbReference type="GO" id="GO:0016829">
    <property type="term" value="F:lyase activity"/>
    <property type="evidence" value="ECO:0007669"/>
    <property type="project" value="InterPro"/>
</dbReference>
<comment type="caution">
    <text evidence="4">The sequence shown here is derived from an EMBL/GenBank/DDBJ whole genome shotgun (WGS) entry which is preliminary data.</text>
</comment>
<dbReference type="PATRIC" id="fig|54398.3.peg.1963"/>
<protein>
    <submittedName>
        <fullName evidence="3 4">MmgE/PrpD family</fullName>
    </submittedName>
</protein>
<dbReference type="STRING" id="54398.Ga0074115_13128"/>
<keyword evidence="6" id="KW-1185">Reference proteome</keyword>
<comment type="similarity">
    <text evidence="1">Belongs to the PrpD family.</text>
</comment>
<sequence length="335" mass="35942">MPSSSAQSLQADQPLVDIADYVCHYQITSARALDNARICLMAGLAAALNAPRDPEAAKLLGPVVPGTLVPHAARVPGTRFELDPVKAAWDIALLVDWAGDEQICAGGGSLACLGPILSLGDYQSRNAVAVAKAPKIIEDLLHRQVKAMEIQGVLAQDNPISEQGLDPVCLLKLATAAVSATMLGLDHRQVVDALSLAWADGASLQVDRHSTSNSTRQGWAAADAVSRGLQLAMLVERGEQGIPQVLSCPKWGFQDALLGGAPIKRQQAYASQVMDELFSSGEQRQRLVAEIENQFWKALKLRFAERRACGIYNLCLNIGDLETTSVDQFIEMLVI</sequence>
<organism evidence="4 5">
    <name type="scientific">endosymbiont of Ridgeia piscesae</name>
    <dbReference type="NCBI Taxonomy" id="54398"/>
    <lineage>
        <taxon>Bacteria</taxon>
        <taxon>Pseudomonadati</taxon>
        <taxon>Pseudomonadota</taxon>
        <taxon>Gammaproteobacteria</taxon>
        <taxon>sulfur-oxidizing symbionts</taxon>
    </lineage>
</organism>
<dbReference type="SUPFAM" id="SSF103378">
    <property type="entry name" value="2-methylcitrate dehydratase PrpD"/>
    <property type="match status" value="1"/>
</dbReference>
<dbReference type="InterPro" id="IPR042183">
    <property type="entry name" value="MmgE/PrpD_sf_1"/>
</dbReference>
<dbReference type="OrthoDB" id="9797528at2"/>
<gene>
    <name evidence="3" type="ORF">Ga0074115_13128</name>
    <name evidence="4" type="ORF">Ga0076813_12603</name>
</gene>
<dbReference type="EMBL" id="LDXT01000066">
    <property type="protein sequence ID" value="KRT56079.1"/>
    <property type="molecule type" value="Genomic_DNA"/>
</dbReference>
<accession>A0A0T5Z4W3</accession>
<evidence type="ECO:0000259" key="2">
    <source>
        <dbReference type="Pfam" id="PF03972"/>
    </source>
</evidence>
<reference evidence="5 6" key="1">
    <citation type="submission" date="2015-11" db="EMBL/GenBank/DDBJ databases">
        <title>The genome of Candidatus Endoriftia persephone in Ridgeia piscesae and population structure of the North Eastern Pacific vestimentiferan symbionts.</title>
        <authorList>
            <person name="Perez M."/>
            <person name="Juniper K.S."/>
        </authorList>
    </citation>
    <scope>NUCLEOTIDE SEQUENCE [LARGE SCALE GENOMIC DNA]</scope>
    <source>
        <strain evidence="4">Ind10</strain>
        <strain evidence="3">Ind11</strain>
    </source>
</reference>
<feature type="domain" description="MmgE/PrpD N-terminal" evidence="2">
    <location>
        <begin position="17"/>
        <end position="265"/>
    </location>
</feature>
<dbReference type="InterPro" id="IPR045336">
    <property type="entry name" value="MmgE_PrpD_N"/>
</dbReference>
<evidence type="ECO:0000256" key="1">
    <source>
        <dbReference type="ARBA" id="ARBA00006174"/>
    </source>
</evidence>
<dbReference type="Proteomes" id="UP000051634">
    <property type="component" value="Unassembled WGS sequence"/>
</dbReference>
<dbReference type="InterPro" id="IPR036148">
    <property type="entry name" value="MmgE/PrpD_sf"/>
</dbReference>
<dbReference type="PANTHER" id="PTHR16943:SF8">
    <property type="entry name" value="2-METHYLCITRATE DEHYDRATASE"/>
    <property type="match status" value="1"/>
</dbReference>
<name>A0A0T5Z4W3_9GAMM</name>
<dbReference type="PANTHER" id="PTHR16943">
    <property type="entry name" value="2-METHYLCITRATE DEHYDRATASE-RELATED"/>
    <property type="match status" value="1"/>
</dbReference>
<dbReference type="Proteomes" id="UP000051276">
    <property type="component" value="Unassembled WGS sequence"/>
</dbReference>
<proteinExistence type="inferred from homology"/>
<dbReference type="AlphaFoldDB" id="A0A0T5Z4W3"/>
<dbReference type="InterPro" id="IPR005656">
    <property type="entry name" value="MmgE_PrpD"/>
</dbReference>